<reference evidence="1" key="1">
    <citation type="submission" date="2019-08" db="EMBL/GenBank/DDBJ databases">
        <authorList>
            <person name="Kucharzyk K."/>
            <person name="Murdoch R.W."/>
            <person name="Higgins S."/>
            <person name="Loffler F."/>
        </authorList>
    </citation>
    <scope>NUCLEOTIDE SEQUENCE</scope>
</reference>
<proteinExistence type="predicted"/>
<accession>A0A645G8F5</accession>
<dbReference type="AlphaFoldDB" id="A0A645G8F5"/>
<dbReference type="EMBL" id="VSSQ01070220">
    <property type="protein sequence ID" value="MPN22069.1"/>
    <property type="molecule type" value="Genomic_DNA"/>
</dbReference>
<organism evidence="1">
    <name type="scientific">bioreactor metagenome</name>
    <dbReference type="NCBI Taxonomy" id="1076179"/>
    <lineage>
        <taxon>unclassified sequences</taxon>
        <taxon>metagenomes</taxon>
        <taxon>ecological metagenomes</taxon>
    </lineage>
</organism>
<sequence length="118" mass="13292">MAEGRKEILGFVRIGDQRRFRELAMVIAVHAVLEYAVHHQIGHDRARRVVKSTPLFRTADHLLRRDASQYGTGAIPVRDPMTRVDHDGRHRIALNQLGQGNAVVWTGLLHEETVLSVG</sequence>
<name>A0A645G8F5_9ZZZZ</name>
<protein>
    <submittedName>
        <fullName evidence="1">Uncharacterized protein</fullName>
    </submittedName>
</protein>
<evidence type="ECO:0000313" key="1">
    <source>
        <dbReference type="EMBL" id="MPN22069.1"/>
    </source>
</evidence>
<comment type="caution">
    <text evidence="1">The sequence shown here is derived from an EMBL/GenBank/DDBJ whole genome shotgun (WGS) entry which is preliminary data.</text>
</comment>
<gene>
    <name evidence="1" type="ORF">SDC9_169452</name>
</gene>